<feature type="transmembrane region" description="Helical" evidence="1">
    <location>
        <begin position="31"/>
        <end position="60"/>
    </location>
</feature>
<organism evidence="3 4">
    <name type="scientific">Actinospica acidithermotolerans</name>
    <dbReference type="NCBI Taxonomy" id="2828514"/>
    <lineage>
        <taxon>Bacteria</taxon>
        <taxon>Bacillati</taxon>
        <taxon>Actinomycetota</taxon>
        <taxon>Actinomycetes</taxon>
        <taxon>Catenulisporales</taxon>
        <taxon>Actinospicaceae</taxon>
        <taxon>Actinospica</taxon>
    </lineage>
</organism>
<protein>
    <submittedName>
        <fullName evidence="3">DUF4190 domain-containing protein</fullName>
    </submittedName>
</protein>
<name>A0A941EHG6_9ACTN</name>
<sequence>GTPGYLGYGYPPPGMPPYYYPGYQVRRTNGLAVAALVCGICGFLYFIPALLGLIFGIIAVRQTKRDGTDGRGMAIAGIATGSVWLGILLVIIIAVASSN</sequence>
<keyword evidence="1" id="KW-0812">Transmembrane</keyword>
<feature type="transmembrane region" description="Helical" evidence="1">
    <location>
        <begin position="72"/>
        <end position="96"/>
    </location>
</feature>
<feature type="domain" description="DUF4190" evidence="2">
    <location>
        <begin position="31"/>
        <end position="90"/>
    </location>
</feature>
<keyword evidence="1" id="KW-0472">Membrane</keyword>
<accession>A0A941EHG6</accession>
<dbReference type="Pfam" id="PF13828">
    <property type="entry name" value="DUF4190"/>
    <property type="match status" value="1"/>
</dbReference>
<gene>
    <name evidence="3" type="ORF">KDK95_34645</name>
</gene>
<dbReference type="InterPro" id="IPR025241">
    <property type="entry name" value="DUF4190"/>
</dbReference>
<dbReference type="EMBL" id="JAGSOH010000275">
    <property type="protein sequence ID" value="MBR7831481.1"/>
    <property type="molecule type" value="Genomic_DNA"/>
</dbReference>
<evidence type="ECO:0000313" key="4">
    <source>
        <dbReference type="Proteomes" id="UP000676325"/>
    </source>
</evidence>
<dbReference type="AlphaFoldDB" id="A0A941EHG6"/>
<keyword evidence="1" id="KW-1133">Transmembrane helix</keyword>
<proteinExistence type="predicted"/>
<dbReference type="Proteomes" id="UP000676325">
    <property type="component" value="Unassembled WGS sequence"/>
</dbReference>
<comment type="caution">
    <text evidence="3">The sequence shown here is derived from an EMBL/GenBank/DDBJ whole genome shotgun (WGS) entry which is preliminary data.</text>
</comment>
<evidence type="ECO:0000313" key="3">
    <source>
        <dbReference type="EMBL" id="MBR7831481.1"/>
    </source>
</evidence>
<keyword evidence="4" id="KW-1185">Reference proteome</keyword>
<dbReference type="RefSeq" id="WP_212522587.1">
    <property type="nucleotide sequence ID" value="NZ_JAGSOH010000275.1"/>
</dbReference>
<evidence type="ECO:0000256" key="1">
    <source>
        <dbReference type="SAM" id="Phobius"/>
    </source>
</evidence>
<reference evidence="3" key="1">
    <citation type="submission" date="2021-04" db="EMBL/GenBank/DDBJ databases">
        <title>Genome based classification of Actinospica acidithermotolerans sp. nov., an actinobacterium isolated from an Indonesian hot spring.</title>
        <authorList>
            <person name="Kusuma A.B."/>
            <person name="Putra K.E."/>
            <person name="Nafisah S."/>
            <person name="Loh J."/>
            <person name="Nouioui I."/>
            <person name="Goodfellow M."/>
        </authorList>
    </citation>
    <scope>NUCLEOTIDE SEQUENCE</scope>
    <source>
        <strain evidence="3">MGRD01-02</strain>
    </source>
</reference>
<evidence type="ECO:0000259" key="2">
    <source>
        <dbReference type="Pfam" id="PF13828"/>
    </source>
</evidence>
<feature type="non-terminal residue" evidence="3">
    <location>
        <position position="1"/>
    </location>
</feature>